<sequence length="185" mass="20031">MAIVAGSKIGVVLEQDGCVIKGGGCAGGGGGESFGDGLEECGAKSCGGRDGGIILGFIEDDEAFNGSVQDRFAYLDTNHDGLLSYSEMLKEIQSLRMIETHFGIDVKPDPEELAHVYDSLFVQFDRVSNGVVDLEEFKAETKRMMVAMANDLGFLPVQMILDEDSFLKKAVDTEFMKLQSDHVYA</sequence>
<dbReference type="PROSITE" id="PS00018">
    <property type="entry name" value="EF_HAND_1"/>
    <property type="match status" value="1"/>
</dbReference>
<dbReference type="OrthoDB" id="186625at2759"/>
<dbReference type="EMBL" id="SZYD01001253">
    <property type="protein sequence ID" value="KAD0929804.1"/>
    <property type="molecule type" value="Genomic_DNA"/>
</dbReference>
<evidence type="ECO:0000256" key="1">
    <source>
        <dbReference type="ARBA" id="ARBA00022837"/>
    </source>
</evidence>
<dbReference type="InterPro" id="IPR002048">
    <property type="entry name" value="EF_hand_dom"/>
</dbReference>
<dbReference type="Proteomes" id="UP000326396">
    <property type="component" value="Unassembled WGS sequence"/>
</dbReference>
<dbReference type="PANTHER" id="PTHR34574">
    <property type="entry name" value="CALCIUM-BINDING EF-HAND FAMILY PROTEIN-RELATED"/>
    <property type="match status" value="1"/>
</dbReference>
<dbReference type="SUPFAM" id="SSF47473">
    <property type="entry name" value="EF-hand"/>
    <property type="match status" value="1"/>
</dbReference>
<evidence type="ECO:0000313" key="3">
    <source>
        <dbReference type="EMBL" id="KAD0929804.1"/>
    </source>
</evidence>
<accession>A0A5N6LGV2</accession>
<feature type="domain" description="EF-hand" evidence="2">
    <location>
        <begin position="69"/>
        <end position="139"/>
    </location>
</feature>
<dbReference type="PANTHER" id="PTHR34574:SF10">
    <property type="entry name" value="OS09G0482800 PROTEIN"/>
    <property type="match status" value="1"/>
</dbReference>
<dbReference type="GO" id="GO:0005509">
    <property type="term" value="F:calcium ion binding"/>
    <property type="evidence" value="ECO:0007669"/>
    <property type="project" value="InterPro"/>
</dbReference>
<dbReference type="InterPro" id="IPR011992">
    <property type="entry name" value="EF-hand-dom_pair"/>
</dbReference>
<evidence type="ECO:0000259" key="2">
    <source>
        <dbReference type="Pfam" id="PF13499"/>
    </source>
</evidence>
<gene>
    <name evidence="3" type="ORF">E3N88_43539</name>
</gene>
<evidence type="ECO:0000313" key="4">
    <source>
        <dbReference type="Proteomes" id="UP000326396"/>
    </source>
</evidence>
<comment type="caution">
    <text evidence="3">The sequence shown here is derived from an EMBL/GenBank/DDBJ whole genome shotgun (WGS) entry which is preliminary data.</text>
</comment>
<keyword evidence="1" id="KW-0106">Calcium</keyword>
<reference evidence="3 4" key="1">
    <citation type="submission" date="2019-05" db="EMBL/GenBank/DDBJ databases">
        <title>Mikania micrantha, genome provides insights into the molecular mechanism of rapid growth.</title>
        <authorList>
            <person name="Liu B."/>
        </authorList>
    </citation>
    <scope>NUCLEOTIDE SEQUENCE [LARGE SCALE GENOMIC DNA]</scope>
    <source>
        <strain evidence="3">NLD-2019</strain>
        <tissue evidence="3">Leaf</tissue>
    </source>
</reference>
<name>A0A5N6LGV2_9ASTR</name>
<dbReference type="Gene3D" id="1.10.238.10">
    <property type="entry name" value="EF-hand"/>
    <property type="match status" value="1"/>
</dbReference>
<dbReference type="AlphaFoldDB" id="A0A5N6LGV2"/>
<dbReference type="InterPro" id="IPR018247">
    <property type="entry name" value="EF_Hand_1_Ca_BS"/>
</dbReference>
<dbReference type="Pfam" id="PF13499">
    <property type="entry name" value="EF-hand_7"/>
    <property type="match status" value="1"/>
</dbReference>
<organism evidence="3 4">
    <name type="scientific">Mikania micrantha</name>
    <name type="common">bitter vine</name>
    <dbReference type="NCBI Taxonomy" id="192012"/>
    <lineage>
        <taxon>Eukaryota</taxon>
        <taxon>Viridiplantae</taxon>
        <taxon>Streptophyta</taxon>
        <taxon>Embryophyta</taxon>
        <taxon>Tracheophyta</taxon>
        <taxon>Spermatophyta</taxon>
        <taxon>Magnoliopsida</taxon>
        <taxon>eudicotyledons</taxon>
        <taxon>Gunneridae</taxon>
        <taxon>Pentapetalae</taxon>
        <taxon>asterids</taxon>
        <taxon>campanulids</taxon>
        <taxon>Asterales</taxon>
        <taxon>Asteraceae</taxon>
        <taxon>Asteroideae</taxon>
        <taxon>Heliantheae alliance</taxon>
        <taxon>Eupatorieae</taxon>
        <taxon>Mikania</taxon>
    </lineage>
</organism>
<keyword evidence="4" id="KW-1185">Reference proteome</keyword>
<protein>
    <recommendedName>
        <fullName evidence="2">EF-hand domain-containing protein</fullName>
    </recommendedName>
</protein>
<proteinExistence type="predicted"/>